<dbReference type="InterPro" id="IPR003591">
    <property type="entry name" value="Leu-rich_rpt_typical-subtyp"/>
</dbReference>
<dbReference type="PROSITE" id="PS00107">
    <property type="entry name" value="PROTEIN_KINASE_ATP"/>
    <property type="match status" value="1"/>
</dbReference>
<keyword evidence="18" id="KW-0675">Receptor</keyword>
<evidence type="ECO:0000256" key="11">
    <source>
        <dbReference type="ARBA" id="ARBA00022729"/>
    </source>
</evidence>
<dbReference type="FunFam" id="1.10.510.10:FF:000358">
    <property type="entry name" value="Putative leucine-rich repeat receptor-like serine/threonine-protein kinase"/>
    <property type="match status" value="1"/>
</dbReference>
<dbReference type="STRING" id="3775.A0A1Q3BUI2"/>
<evidence type="ECO:0000256" key="21">
    <source>
        <dbReference type="ARBA" id="ARBA00048679"/>
    </source>
</evidence>
<dbReference type="EMBL" id="BDDD01000929">
    <property type="protein sequence ID" value="GAV71611.1"/>
    <property type="molecule type" value="Genomic_DNA"/>
</dbReference>
<dbReference type="InterPro" id="IPR032675">
    <property type="entry name" value="LRR_dom_sf"/>
</dbReference>
<dbReference type="InterPro" id="IPR055414">
    <property type="entry name" value="LRR_R13L4/SHOC2-like"/>
</dbReference>
<evidence type="ECO:0000256" key="6">
    <source>
        <dbReference type="ARBA" id="ARBA00022527"/>
    </source>
</evidence>
<keyword evidence="17 23" id="KW-0472">Membrane</keyword>
<evidence type="ECO:0000313" key="26">
    <source>
        <dbReference type="EMBL" id="GAV71611.1"/>
    </source>
</evidence>
<keyword evidence="5" id="KW-1003">Cell membrane</keyword>
<dbReference type="SMART" id="SM00220">
    <property type="entry name" value="S_TKc"/>
    <property type="match status" value="1"/>
</dbReference>
<keyword evidence="27" id="KW-1185">Reference proteome</keyword>
<keyword evidence="16 23" id="KW-1133">Transmembrane helix</keyword>
<feature type="domain" description="Protein kinase" evidence="25">
    <location>
        <begin position="707"/>
        <end position="1016"/>
    </location>
</feature>
<sequence>MRMSPTNLHVFRIHGILLLLMLFSSFSSNVHVNRNGRDQLALLQFKAKITSDPLGVLNSWNDTINLCQWYGVTCGRRHLRVTKLVLKSSQLSGSISPHIGNLSFLRLLILNGNSFSDEIPSEMGHLRSLETLYLANNNFSGKIPGNISSCTNLVDISIYNNHLVGEIPESLGSLLKLRYIVFAQNNLTGSIPSSFGNLSSLEELYVSENNLGGIIPGFLGELKNLSIIAIALNRLNGTIPPSIFNISPMTVIDVGGNLLHGNLPSHLGVSLRNLLYFSIADNQFTGSIQFSFSNYSQLETLQLNDNQLTGRGPFMSKLPRLQRLTMFDNYLGSGGDDDLSFLSSLVNTTRPNTLQYLAISHNNFGGMLPREICNLTELITLLVNNNKIHGSVPLGIVNLVNLQQIGASFNHLSGIIPPNIGILQNLVILNLDNNMITGYIPSSFGNLTNLNILYLSQNNLQGSIPSNLSKSLSILVLSSNNLSGIIPQTIGLSSLLIAVHLSRNHLIGSLPMEVEKLTNLEELYLYENMLSGEIPSSLSSCTSLEALYMEGNFFHGPIPLSLSSLRGLQKLDLSRNNLSGKIPEFLGGFALYYLNLSFNDFDGEVPKKGVFKNASATTVFGNNKLCGGILEFHLPACNLENSNKRRLKNRLKTIVAIFSVLSGVTLVLSFIYLLWFGKRRKRHASGTYGPLLWRVSYQSLLNATGGFSSSNLIGVGSYGTVYKGILDEGGTITAIKVLNLLHRGASQSFMAECEALKTLRHRNLVKVLTACSSVDYHNNDFKALVYEYMVNGSLEDWLHPTVGINEVDEAPRNLDFLQRLTIAIDIARALEYLHHHCETPVVHCDLKPSNVLLDDEMTAHVGDFGLAKFLSQHGEDAVTHESSSIGVRGTTGYAPPEYGMGSEVSVYGDVYSYGILLLEMFTGKRPTDNMFREGLNLHNFAKAALPERAAEITDPILIGEIEEGETSTGNTRNQSHSNNIIHECLNLIIEIGVVCSQDFPGERMSISDVATKLHFLKTKLL</sequence>
<dbReference type="Pfam" id="PF08263">
    <property type="entry name" value="LRRNT_2"/>
    <property type="match status" value="1"/>
</dbReference>
<dbReference type="GO" id="GO:0005886">
    <property type="term" value="C:plasma membrane"/>
    <property type="evidence" value="ECO:0007669"/>
    <property type="project" value="UniProtKB-SubCell"/>
</dbReference>
<keyword evidence="15 22" id="KW-0067">ATP-binding</keyword>
<dbReference type="SUPFAM" id="SSF52058">
    <property type="entry name" value="L domain-like"/>
    <property type="match status" value="2"/>
</dbReference>
<evidence type="ECO:0000256" key="4">
    <source>
        <dbReference type="ARBA" id="ARBA00012513"/>
    </source>
</evidence>
<dbReference type="InterPro" id="IPR011009">
    <property type="entry name" value="Kinase-like_dom_sf"/>
</dbReference>
<keyword evidence="10 23" id="KW-0812">Transmembrane</keyword>
<evidence type="ECO:0000256" key="7">
    <source>
        <dbReference type="ARBA" id="ARBA00022553"/>
    </source>
</evidence>
<feature type="chain" id="PRO_5012343052" description="non-specific serine/threonine protein kinase" evidence="24">
    <location>
        <begin position="28"/>
        <end position="1021"/>
    </location>
</feature>
<evidence type="ECO:0000256" key="17">
    <source>
        <dbReference type="ARBA" id="ARBA00023136"/>
    </source>
</evidence>
<keyword evidence="9" id="KW-0808">Transferase</keyword>
<evidence type="ECO:0000256" key="15">
    <source>
        <dbReference type="ARBA" id="ARBA00022840"/>
    </source>
</evidence>
<evidence type="ECO:0000256" key="8">
    <source>
        <dbReference type="ARBA" id="ARBA00022614"/>
    </source>
</evidence>
<feature type="transmembrane region" description="Helical" evidence="23">
    <location>
        <begin position="654"/>
        <end position="675"/>
    </location>
</feature>
<dbReference type="InterPro" id="IPR017441">
    <property type="entry name" value="Protein_kinase_ATP_BS"/>
</dbReference>
<dbReference type="InterPro" id="IPR008271">
    <property type="entry name" value="Ser/Thr_kinase_AS"/>
</dbReference>
<evidence type="ECO:0000256" key="24">
    <source>
        <dbReference type="SAM" id="SignalP"/>
    </source>
</evidence>
<dbReference type="PROSITE" id="PS00108">
    <property type="entry name" value="PROTEIN_KINASE_ST"/>
    <property type="match status" value="1"/>
</dbReference>
<dbReference type="FunFam" id="3.30.200.20:FF:000432">
    <property type="entry name" value="LRR receptor-like serine/threonine-protein kinase EFR"/>
    <property type="match status" value="1"/>
</dbReference>
<dbReference type="SMART" id="SM00369">
    <property type="entry name" value="LRR_TYP"/>
    <property type="match status" value="8"/>
</dbReference>
<keyword evidence="14 26" id="KW-0418">Kinase</keyword>
<keyword evidence="11 24" id="KW-0732">Signal</keyword>
<evidence type="ECO:0000256" key="12">
    <source>
        <dbReference type="ARBA" id="ARBA00022737"/>
    </source>
</evidence>
<dbReference type="InterPro" id="IPR000719">
    <property type="entry name" value="Prot_kinase_dom"/>
</dbReference>
<dbReference type="Pfam" id="PF13855">
    <property type="entry name" value="LRR_8"/>
    <property type="match status" value="1"/>
</dbReference>
<feature type="binding site" evidence="22">
    <location>
        <position position="736"/>
    </location>
    <ligand>
        <name>ATP</name>
        <dbReference type="ChEBI" id="CHEBI:30616"/>
    </ligand>
</feature>
<dbReference type="SUPFAM" id="SSF56112">
    <property type="entry name" value="Protein kinase-like (PK-like)"/>
    <property type="match status" value="1"/>
</dbReference>
<evidence type="ECO:0000313" key="27">
    <source>
        <dbReference type="Proteomes" id="UP000187406"/>
    </source>
</evidence>
<dbReference type="Gene3D" id="3.30.200.20">
    <property type="entry name" value="Phosphorylase Kinase, domain 1"/>
    <property type="match status" value="1"/>
</dbReference>
<keyword evidence="8" id="KW-0433">Leucine-rich repeat</keyword>
<gene>
    <name evidence="26" type="ORF">CFOL_v3_15101</name>
</gene>
<evidence type="ECO:0000256" key="14">
    <source>
        <dbReference type="ARBA" id="ARBA00022777"/>
    </source>
</evidence>
<dbReference type="Gene3D" id="1.10.510.10">
    <property type="entry name" value="Transferase(Phosphotransferase) domain 1"/>
    <property type="match status" value="1"/>
</dbReference>
<proteinExistence type="inferred from homology"/>
<name>A0A1Q3BUI2_CEPFO</name>
<dbReference type="FunCoup" id="A0A1Q3BUI2">
    <property type="interactions" value="1183"/>
</dbReference>
<dbReference type="EC" id="2.7.11.1" evidence="4"/>
<dbReference type="InParanoid" id="A0A1Q3BUI2"/>
<dbReference type="PANTHER" id="PTHR27008">
    <property type="entry name" value="OS04G0122200 PROTEIN"/>
    <property type="match status" value="1"/>
</dbReference>
<dbReference type="InterPro" id="IPR001611">
    <property type="entry name" value="Leu-rich_rpt"/>
</dbReference>
<dbReference type="GO" id="GO:0005524">
    <property type="term" value="F:ATP binding"/>
    <property type="evidence" value="ECO:0007669"/>
    <property type="project" value="UniProtKB-UniRule"/>
</dbReference>
<dbReference type="GO" id="GO:0004674">
    <property type="term" value="F:protein serine/threonine kinase activity"/>
    <property type="evidence" value="ECO:0007669"/>
    <property type="project" value="UniProtKB-KW"/>
</dbReference>
<keyword evidence="13 22" id="KW-0547">Nucleotide-binding</keyword>
<keyword evidence="19" id="KW-0325">Glycoprotein</keyword>
<dbReference type="Pfam" id="PF00560">
    <property type="entry name" value="LRR_1"/>
    <property type="match status" value="5"/>
</dbReference>
<evidence type="ECO:0000256" key="20">
    <source>
        <dbReference type="ARBA" id="ARBA00047899"/>
    </source>
</evidence>
<keyword evidence="12" id="KW-0677">Repeat</keyword>
<organism evidence="26 27">
    <name type="scientific">Cephalotus follicularis</name>
    <name type="common">Albany pitcher plant</name>
    <dbReference type="NCBI Taxonomy" id="3775"/>
    <lineage>
        <taxon>Eukaryota</taxon>
        <taxon>Viridiplantae</taxon>
        <taxon>Streptophyta</taxon>
        <taxon>Embryophyta</taxon>
        <taxon>Tracheophyta</taxon>
        <taxon>Spermatophyta</taxon>
        <taxon>Magnoliopsida</taxon>
        <taxon>eudicotyledons</taxon>
        <taxon>Gunneridae</taxon>
        <taxon>Pentapetalae</taxon>
        <taxon>rosids</taxon>
        <taxon>fabids</taxon>
        <taxon>Oxalidales</taxon>
        <taxon>Cephalotaceae</taxon>
        <taxon>Cephalotus</taxon>
    </lineage>
</organism>
<keyword evidence="6" id="KW-0723">Serine/threonine-protein kinase</keyword>
<dbReference type="PANTHER" id="PTHR27008:SF596">
    <property type="entry name" value="OS02G0215500 PROTEIN"/>
    <property type="match status" value="1"/>
</dbReference>
<dbReference type="Pfam" id="PF23598">
    <property type="entry name" value="LRR_14"/>
    <property type="match status" value="1"/>
</dbReference>
<evidence type="ECO:0000256" key="13">
    <source>
        <dbReference type="ARBA" id="ARBA00022741"/>
    </source>
</evidence>
<evidence type="ECO:0000256" key="16">
    <source>
        <dbReference type="ARBA" id="ARBA00022989"/>
    </source>
</evidence>
<dbReference type="OrthoDB" id="676979at2759"/>
<evidence type="ECO:0000256" key="19">
    <source>
        <dbReference type="ARBA" id="ARBA00023180"/>
    </source>
</evidence>
<dbReference type="Proteomes" id="UP000187406">
    <property type="component" value="Unassembled WGS sequence"/>
</dbReference>
<dbReference type="FunFam" id="3.80.10.10:FF:000041">
    <property type="entry name" value="LRR receptor-like serine/threonine-protein kinase ERECTA"/>
    <property type="match status" value="1"/>
</dbReference>
<evidence type="ECO:0000256" key="23">
    <source>
        <dbReference type="SAM" id="Phobius"/>
    </source>
</evidence>
<evidence type="ECO:0000256" key="18">
    <source>
        <dbReference type="ARBA" id="ARBA00023170"/>
    </source>
</evidence>
<evidence type="ECO:0000259" key="25">
    <source>
        <dbReference type="PROSITE" id="PS50011"/>
    </source>
</evidence>
<dbReference type="PROSITE" id="PS50011">
    <property type="entry name" value="PROTEIN_KINASE_DOM"/>
    <property type="match status" value="1"/>
</dbReference>
<dbReference type="Pfam" id="PF00069">
    <property type="entry name" value="Pkinase"/>
    <property type="match status" value="1"/>
</dbReference>
<dbReference type="FunFam" id="3.80.10.10:FF:000288">
    <property type="entry name" value="LRR receptor-like serine/threonine-protein kinase EFR"/>
    <property type="match status" value="1"/>
</dbReference>
<evidence type="ECO:0000256" key="5">
    <source>
        <dbReference type="ARBA" id="ARBA00022475"/>
    </source>
</evidence>
<keyword evidence="7" id="KW-0597">Phosphoprotein</keyword>
<comment type="subcellular location">
    <subcellularLocation>
        <location evidence="1">Cell membrane</location>
        <topology evidence="1">Single-pass membrane protein</topology>
    </subcellularLocation>
    <subcellularLocation>
        <location evidence="2">Membrane</location>
        <topology evidence="2">Single-pass type I membrane protein</topology>
    </subcellularLocation>
</comment>
<feature type="signal peptide" evidence="24">
    <location>
        <begin position="1"/>
        <end position="27"/>
    </location>
</feature>
<dbReference type="InterPro" id="IPR051809">
    <property type="entry name" value="Plant_receptor-like_S/T_kinase"/>
</dbReference>
<reference evidence="27" key="1">
    <citation type="submission" date="2016-04" db="EMBL/GenBank/DDBJ databases">
        <title>Cephalotus genome sequencing.</title>
        <authorList>
            <person name="Fukushima K."/>
            <person name="Hasebe M."/>
            <person name="Fang X."/>
        </authorList>
    </citation>
    <scope>NUCLEOTIDE SEQUENCE [LARGE SCALE GENOMIC DNA]</scope>
    <source>
        <strain evidence="27">cv. St1</strain>
    </source>
</reference>
<comment type="similarity">
    <text evidence="3">Belongs to the protein kinase superfamily. Ser/Thr protein kinase family.</text>
</comment>
<evidence type="ECO:0000256" key="9">
    <source>
        <dbReference type="ARBA" id="ARBA00022679"/>
    </source>
</evidence>
<evidence type="ECO:0000256" key="10">
    <source>
        <dbReference type="ARBA" id="ARBA00022692"/>
    </source>
</evidence>
<evidence type="ECO:0000256" key="2">
    <source>
        <dbReference type="ARBA" id="ARBA00004479"/>
    </source>
</evidence>
<protein>
    <recommendedName>
        <fullName evidence="4">non-specific serine/threonine protein kinase</fullName>
        <ecNumber evidence="4">2.7.11.1</ecNumber>
    </recommendedName>
</protein>
<evidence type="ECO:0000256" key="3">
    <source>
        <dbReference type="ARBA" id="ARBA00008684"/>
    </source>
</evidence>
<comment type="caution">
    <text evidence="26">The sequence shown here is derived from an EMBL/GenBank/DDBJ whole genome shotgun (WGS) entry which is preliminary data.</text>
</comment>
<dbReference type="InterPro" id="IPR013210">
    <property type="entry name" value="LRR_N_plant-typ"/>
</dbReference>
<evidence type="ECO:0000256" key="22">
    <source>
        <dbReference type="PROSITE-ProRule" id="PRU10141"/>
    </source>
</evidence>
<evidence type="ECO:0000256" key="1">
    <source>
        <dbReference type="ARBA" id="ARBA00004162"/>
    </source>
</evidence>
<dbReference type="FunFam" id="3.80.10.10:FF:000101">
    <property type="entry name" value="LRR receptor-like serine/threonine-protein kinase ERECTA"/>
    <property type="match status" value="1"/>
</dbReference>
<comment type="catalytic activity">
    <reaction evidence="20">
        <text>L-threonyl-[protein] + ATP = O-phospho-L-threonyl-[protein] + ADP + H(+)</text>
        <dbReference type="Rhea" id="RHEA:46608"/>
        <dbReference type="Rhea" id="RHEA-COMP:11060"/>
        <dbReference type="Rhea" id="RHEA-COMP:11605"/>
        <dbReference type="ChEBI" id="CHEBI:15378"/>
        <dbReference type="ChEBI" id="CHEBI:30013"/>
        <dbReference type="ChEBI" id="CHEBI:30616"/>
        <dbReference type="ChEBI" id="CHEBI:61977"/>
        <dbReference type="ChEBI" id="CHEBI:456216"/>
        <dbReference type="EC" id="2.7.11.1"/>
    </reaction>
</comment>
<accession>A0A1Q3BUI2</accession>
<dbReference type="AlphaFoldDB" id="A0A1Q3BUI2"/>
<comment type="catalytic activity">
    <reaction evidence="21">
        <text>L-seryl-[protein] + ATP = O-phospho-L-seryl-[protein] + ADP + H(+)</text>
        <dbReference type="Rhea" id="RHEA:17989"/>
        <dbReference type="Rhea" id="RHEA-COMP:9863"/>
        <dbReference type="Rhea" id="RHEA-COMP:11604"/>
        <dbReference type="ChEBI" id="CHEBI:15378"/>
        <dbReference type="ChEBI" id="CHEBI:29999"/>
        <dbReference type="ChEBI" id="CHEBI:30616"/>
        <dbReference type="ChEBI" id="CHEBI:83421"/>
        <dbReference type="ChEBI" id="CHEBI:456216"/>
        <dbReference type="EC" id="2.7.11.1"/>
    </reaction>
</comment>
<dbReference type="SMART" id="SM00365">
    <property type="entry name" value="LRR_SD22"/>
    <property type="match status" value="3"/>
</dbReference>
<dbReference type="Gene3D" id="3.80.10.10">
    <property type="entry name" value="Ribonuclease Inhibitor"/>
    <property type="match status" value="4"/>
</dbReference>